<evidence type="ECO:0000256" key="10">
    <source>
        <dbReference type="ARBA" id="ARBA00023136"/>
    </source>
</evidence>
<comment type="subcellular location">
    <subcellularLocation>
        <location evidence="1">Cell membrane</location>
        <topology evidence="1">Multi-pass membrane protein</topology>
    </subcellularLocation>
</comment>
<feature type="transmembrane region" description="Helical" evidence="14">
    <location>
        <begin position="185"/>
        <end position="208"/>
    </location>
</feature>
<reference evidence="16" key="1">
    <citation type="submission" date="2014-11" db="EMBL/GenBank/DDBJ databases">
        <title>Draft genome sequence of Hydrogenophaga intermedia S1.</title>
        <authorList>
            <person name="Gan H.M."/>
            <person name="Chew T.H."/>
            <person name="Stolz A."/>
        </authorList>
    </citation>
    <scope>NUCLEOTIDE SEQUENCE [LARGE SCALE GENOMIC DNA]</scope>
    <source>
        <strain evidence="16">S1</strain>
    </source>
</reference>
<dbReference type="SUPFAM" id="SSF160544">
    <property type="entry name" value="EscU C-terminal domain-like"/>
    <property type="match status" value="1"/>
</dbReference>
<dbReference type="Pfam" id="PF01312">
    <property type="entry name" value="Bac_export_2"/>
    <property type="match status" value="1"/>
</dbReference>
<feature type="region of interest" description="Disordered" evidence="13">
    <location>
        <begin position="226"/>
        <end position="247"/>
    </location>
</feature>
<keyword evidence="10 14" id="KW-0472">Membrane</keyword>
<dbReference type="GO" id="GO:0009306">
    <property type="term" value="P:protein secretion"/>
    <property type="evidence" value="ECO:0007669"/>
    <property type="project" value="InterPro"/>
</dbReference>
<evidence type="ECO:0000256" key="1">
    <source>
        <dbReference type="ARBA" id="ARBA00004651"/>
    </source>
</evidence>
<accession>A0A1L1PKR9</accession>
<evidence type="ECO:0000256" key="6">
    <source>
        <dbReference type="ARBA" id="ARBA00022692"/>
    </source>
</evidence>
<keyword evidence="7" id="KW-1005">Bacterial flagellum biogenesis</keyword>
<feature type="transmembrane region" description="Helical" evidence="14">
    <location>
        <begin position="145"/>
        <end position="165"/>
    </location>
</feature>
<keyword evidence="6 14" id="KW-0812">Transmembrane</keyword>
<dbReference type="PANTHER" id="PTHR30531:SF12">
    <property type="entry name" value="FLAGELLAR BIOSYNTHETIC PROTEIN FLHB"/>
    <property type="match status" value="1"/>
</dbReference>
<dbReference type="AlphaFoldDB" id="A0A1L1PKR9"/>
<keyword evidence="4" id="KW-0813">Transport</keyword>
<feature type="region of interest" description="Disordered" evidence="13">
    <location>
        <begin position="1"/>
        <end position="25"/>
    </location>
</feature>
<keyword evidence="11" id="KW-1006">Bacterial flagellum protein export</keyword>
<dbReference type="FunFam" id="3.40.1690.10:FF:000001">
    <property type="entry name" value="Flagellar biosynthetic protein FlhB"/>
    <property type="match status" value="1"/>
</dbReference>
<feature type="transmembrane region" description="Helical" evidence="14">
    <location>
        <begin position="35"/>
        <end position="54"/>
    </location>
</feature>
<sequence length="384" mass="41741">MDSSSQDKNLPATPQRLKKARDDGQVARSKDLSNLVVLGGGMLVLAGLAPTGFARMRDSLAGQLRFDNASVRAPELMLQRLSDNAAQALIVYLPLGLLVIALAVVALIAAGSVALSTKPIEPKLSNISPLSGFKRLFSRQQVIETFKLVGITAVVLLVAGQFIVNHAEAFATLLMRPLEAGIGQLAQWLAVGVGLLLLVIGVVAAIDLPTQRFLHKHRLRMSHDEIKREHKEAEGDPHVKSQRRARQRQLAQRQSIRAVPKADLVVMNPTHYAVALRYDEATMAAPRVIAKGTDLLAMKIRDVAKANAVPVLQSPMLARALYAHAEIDQEIPGALYTAVAQVLAWVYQFKAAMNGQGRMPADPQPTVPPELDPHFKKKPQEAEQ</sequence>
<comment type="similarity">
    <text evidence="2">Belongs to the type III secretion exporter family.</text>
</comment>
<dbReference type="Gene3D" id="3.40.1690.10">
    <property type="entry name" value="secretion proteins EscU"/>
    <property type="match status" value="1"/>
</dbReference>
<keyword evidence="5" id="KW-1003">Cell membrane</keyword>
<evidence type="ECO:0000256" key="9">
    <source>
        <dbReference type="ARBA" id="ARBA00022989"/>
    </source>
</evidence>
<evidence type="ECO:0000256" key="4">
    <source>
        <dbReference type="ARBA" id="ARBA00022448"/>
    </source>
</evidence>
<organism evidence="15 16">
    <name type="scientific">Hydrogenophaga intermedia</name>
    <dbReference type="NCBI Taxonomy" id="65786"/>
    <lineage>
        <taxon>Bacteria</taxon>
        <taxon>Pseudomonadati</taxon>
        <taxon>Pseudomonadota</taxon>
        <taxon>Betaproteobacteria</taxon>
        <taxon>Burkholderiales</taxon>
        <taxon>Comamonadaceae</taxon>
        <taxon>Hydrogenophaga</taxon>
    </lineage>
</organism>
<dbReference type="GO" id="GO:0044781">
    <property type="term" value="P:bacterial-type flagellum organization"/>
    <property type="evidence" value="ECO:0007669"/>
    <property type="project" value="UniProtKB-KW"/>
</dbReference>
<feature type="compositionally biased region" description="Basic and acidic residues" evidence="13">
    <location>
        <begin position="371"/>
        <end position="384"/>
    </location>
</feature>
<evidence type="ECO:0000313" key="16">
    <source>
        <dbReference type="Proteomes" id="UP000028878"/>
    </source>
</evidence>
<feature type="compositionally biased region" description="Basic and acidic residues" evidence="13">
    <location>
        <begin position="226"/>
        <end position="239"/>
    </location>
</feature>
<gene>
    <name evidence="15" type="ORF">BN948_00292</name>
</gene>
<dbReference type="Gene3D" id="6.10.250.2080">
    <property type="match status" value="1"/>
</dbReference>
<dbReference type="Proteomes" id="UP000028878">
    <property type="component" value="Unassembled WGS sequence"/>
</dbReference>
<evidence type="ECO:0000256" key="12">
    <source>
        <dbReference type="ARBA" id="ARBA00025078"/>
    </source>
</evidence>
<evidence type="ECO:0000256" key="7">
    <source>
        <dbReference type="ARBA" id="ARBA00022795"/>
    </source>
</evidence>
<proteinExistence type="inferred from homology"/>
<dbReference type="RefSeq" id="WP_009520062.1">
    <property type="nucleotide sequence ID" value="NZ_CCAE010000002.1"/>
</dbReference>
<dbReference type="PANTHER" id="PTHR30531">
    <property type="entry name" value="FLAGELLAR BIOSYNTHETIC PROTEIN FLHB"/>
    <property type="match status" value="1"/>
</dbReference>
<dbReference type="InterPro" id="IPR006135">
    <property type="entry name" value="T3SS_substrate_exporter"/>
</dbReference>
<dbReference type="InterPro" id="IPR029025">
    <property type="entry name" value="T3SS_substrate_exporter_C"/>
</dbReference>
<keyword evidence="16" id="KW-1185">Reference proteome</keyword>
<dbReference type="PRINTS" id="PR00950">
    <property type="entry name" value="TYPE3IMSPROT"/>
</dbReference>
<evidence type="ECO:0000256" key="5">
    <source>
        <dbReference type="ARBA" id="ARBA00022475"/>
    </source>
</evidence>
<comment type="function">
    <text evidence="12">Required for formation of the rod structure in the basal body of the flagellar apparatus. Together with FliI and FliH, may constitute the export apparatus of flagellin.</text>
</comment>
<evidence type="ECO:0000256" key="2">
    <source>
        <dbReference type="ARBA" id="ARBA00010690"/>
    </source>
</evidence>
<keyword evidence="9 14" id="KW-1133">Transmembrane helix</keyword>
<dbReference type="EMBL" id="CCAE010000002">
    <property type="protein sequence ID" value="CDN85895.1"/>
    <property type="molecule type" value="Genomic_DNA"/>
</dbReference>
<dbReference type="GO" id="GO:0005886">
    <property type="term" value="C:plasma membrane"/>
    <property type="evidence" value="ECO:0007669"/>
    <property type="project" value="UniProtKB-SubCell"/>
</dbReference>
<name>A0A1L1PKR9_HYDIT</name>
<evidence type="ECO:0000256" key="13">
    <source>
        <dbReference type="SAM" id="MobiDB-lite"/>
    </source>
</evidence>
<protein>
    <recommendedName>
        <fullName evidence="3">Flagellar biosynthetic protein FlhB</fullName>
    </recommendedName>
</protein>
<evidence type="ECO:0000256" key="3">
    <source>
        <dbReference type="ARBA" id="ARBA00021622"/>
    </source>
</evidence>
<keyword evidence="8" id="KW-0653">Protein transport</keyword>
<evidence type="ECO:0000256" key="11">
    <source>
        <dbReference type="ARBA" id="ARBA00023225"/>
    </source>
</evidence>
<evidence type="ECO:0000256" key="14">
    <source>
        <dbReference type="SAM" id="Phobius"/>
    </source>
</evidence>
<feature type="transmembrane region" description="Helical" evidence="14">
    <location>
        <begin position="89"/>
        <end position="115"/>
    </location>
</feature>
<evidence type="ECO:0000313" key="15">
    <source>
        <dbReference type="EMBL" id="CDN85895.1"/>
    </source>
</evidence>
<feature type="region of interest" description="Disordered" evidence="13">
    <location>
        <begin position="357"/>
        <end position="384"/>
    </location>
</feature>
<evidence type="ECO:0000256" key="8">
    <source>
        <dbReference type="ARBA" id="ARBA00022927"/>
    </source>
</evidence>